<dbReference type="InterPro" id="IPR002347">
    <property type="entry name" value="SDR_fam"/>
</dbReference>
<organism evidence="3 4">
    <name type="scientific">Chaetomium strumarium</name>
    <dbReference type="NCBI Taxonomy" id="1170767"/>
    <lineage>
        <taxon>Eukaryota</taxon>
        <taxon>Fungi</taxon>
        <taxon>Dikarya</taxon>
        <taxon>Ascomycota</taxon>
        <taxon>Pezizomycotina</taxon>
        <taxon>Sordariomycetes</taxon>
        <taxon>Sordariomycetidae</taxon>
        <taxon>Sordariales</taxon>
        <taxon>Chaetomiaceae</taxon>
        <taxon>Chaetomium</taxon>
    </lineage>
</organism>
<dbReference type="GO" id="GO:0016491">
    <property type="term" value="F:oxidoreductase activity"/>
    <property type="evidence" value="ECO:0007669"/>
    <property type="project" value="UniProtKB-KW"/>
</dbReference>
<accession>A0AAJ0M5F2</accession>
<evidence type="ECO:0000313" key="3">
    <source>
        <dbReference type="EMBL" id="KAK3309467.1"/>
    </source>
</evidence>
<dbReference type="InterPro" id="IPR036291">
    <property type="entry name" value="NAD(P)-bd_dom_sf"/>
</dbReference>
<dbReference type="EMBL" id="JAUDZG010000001">
    <property type="protein sequence ID" value="KAK3309467.1"/>
    <property type="molecule type" value="Genomic_DNA"/>
</dbReference>
<proteinExistence type="inferred from homology"/>
<evidence type="ECO:0000256" key="1">
    <source>
        <dbReference type="ARBA" id="ARBA00006484"/>
    </source>
</evidence>
<reference evidence="3" key="2">
    <citation type="submission" date="2023-06" db="EMBL/GenBank/DDBJ databases">
        <authorList>
            <consortium name="Lawrence Berkeley National Laboratory"/>
            <person name="Mondo S.J."/>
            <person name="Hensen N."/>
            <person name="Bonometti L."/>
            <person name="Westerberg I."/>
            <person name="Brannstrom I.O."/>
            <person name="Guillou S."/>
            <person name="Cros-Aarteil S."/>
            <person name="Calhoun S."/>
            <person name="Haridas S."/>
            <person name="Kuo A."/>
            <person name="Pangilinan J."/>
            <person name="Riley R."/>
            <person name="Labutti K."/>
            <person name="Andreopoulos B."/>
            <person name="Lipzen A."/>
            <person name="Chen C."/>
            <person name="Yanf M."/>
            <person name="Daum C."/>
            <person name="Ng V."/>
            <person name="Clum A."/>
            <person name="Steindorff A."/>
            <person name="Ohm R."/>
            <person name="Martin F."/>
            <person name="Silar P."/>
            <person name="Natvig D."/>
            <person name="Lalanne C."/>
            <person name="Gautier V."/>
            <person name="Ament-Velasquez S.L."/>
            <person name="Kruys A."/>
            <person name="Hutchinson M.I."/>
            <person name="Powell A.J."/>
            <person name="Barry K."/>
            <person name="Miller A.N."/>
            <person name="Grigoriev I.V."/>
            <person name="Debuchy R."/>
            <person name="Gladieux P."/>
            <person name="Thoren M.H."/>
            <person name="Johannesson H."/>
        </authorList>
    </citation>
    <scope>NUCLEOTIDE SEQUENCE</scope>
    <source>
        <strain evidence="3">CBS 333.67</strain>
    </source>
</reference>
<name>A0AAJ0M5F2_9PEZI</name>
<dbReference type="AlphaFoldDB" id="A0AAJ0M5F2"/>
<comment type="caution">
    <text evidence="3">The sequence shown here is derived from an EMBL/GenBank/DDBJ whole genome shotgun (WGS) entry which is preliminary data.</text>
</comment>
<protein>
    <recommendedName>
        <fullName evidence="5">NAD(P)-binding protein</fullName>
    </recommendedName>
</protein>
<dbReference type="CDD" id="cd05233">
    <property type="entry name" value="SDR_c"/>
    <property type="match status" value="1"/>
</dbReference>
<evidence type="ECO:0000313" key="4">
    <source>
        <dbReference type="Proteomes" id="UP001273166"/>
    </source>
</evidence>
<evidence type="ECO:0008006" key="5">
    <source>
        <dbReference type="Google" id="ProtNLM"/>
    </source>
</evidence>
<dbReference type="PANTHER" id="PTHR42901:SF1">
    <property type="entry name" value="ALCOHOL DEHYDROGENASE"/>
    <property type="match status" value="1"/>
</dbReference>
<evidence type="ECO:0000256" key="2">
    <source>
        <dbReference type="ARBA" id="ARBA00023002"/>
    </source>
</evidence>
<dbReference type="PANTHER" id="PTHR42901">
    <property type="entry name" value="ALCOHOL DEHYDROGENASE"/>
    <property type="match status" value="1"/>
</dbReference>
<dbReference type="RefSeq" id="XP_062725247.1">
    <property type="nucleotide sequence ID" value="XM_062867285.1"/>
</dbReference>
<dbReference type="Proteomes" id="UP001273166">
    <property type="component" value="Unassembled WGS sequence"/>
</dbReference>
<dbReference type="Gene3D" id="3.40.50.720">
    <property type="entry name" value="NAD(P)-binding Rossmann-like Domain"/>
    <property type="match status" value="1"/>
</dbReference>
<dbReference type="PRINTS" id="PR00081">
    <property type="entry name" value="GDHRDH"/>
</dbReference>
<dbReference type="Pfam" id="PF00106">
    <property type="entry name" value="adh_short"/>
    <property type="match status" value="1"/>
</dbReference>
<sequence length="301" mass="32225">MENLPPDHFVTSLQFTKHVYQDVYPSIDPSKPELSLAGKVVIITGASRGIGAMGIAPAFAKAGAKGLVLVATNAEKLAAVEANLKTINPEVQILSVATDISDASSVAELFAKIKTKFGHADVLINNAAILAGGGTIHEDDPAQWWKNFEVNTKGAFLLAQNFIKALPSPTSTPATIVNLITGAAWLVIPFMNGYSISKLATLQLTTHLAAAYPNITAISLHPGLVETDMMDPAFKRFNHDSPHLVGGLTVWLSSEKAKFLSGKAIASNWSVDDLVERKEEILAGNLLQVDLRGRFGKDQFE</sequence>
<keyword evidence="4" id="KW-1185">Reference proteome</keyword>
<reference evidence="3" key="1">
    <citation type="journal article" date="2023" name="Mol. Phylogenet. Evol.">
        <title>Genome-scale phylogeny and comparative genomics of the fungal order Sordariales.</title>
        <authorList>
            <person name="Hensen N."/>
            <person name="Bonometti L."/>
            <person name="Westerberg I."/>
            <person name="Brannstrom I.O."/>
            <person name="Guillou S."/>
            <person name="Cros-Aarteil S."/>
            <person name="Calhoun S."/>
            <person name="Haridas S."/>
            <person name="Kuo A."/>
            <person name="Mondo S."/>
            <person name="Pangilinan J."/>
            <person name="Riley R."/>
            <person name="LaButti K."/>
            <person name="Andreopoulos B."/>
            <person name="Lipzen A."/>
            <person name="Chen C."/>
            <person name="Yan M."/>
            <person name="Daum C."/>
            <person name="Ng V."/>
            <person name="Clum A."/>
            <person name="Steindorff A."/>
            <person name="Ohm R.A."/>
            <person name="Martin F."/>
            <person name="Silar P."/>
            <person name="Natvig D.O."/>
            <person name="Lalanne C."/>
            <person name="Gautier V."/>
            <person name="Ament-Velasquez S.L."/>
            <person name="Kruys A."/>
            <person name="Hutchinson M.I."/>
            <person name="Powell A.J."/>
            <person name="Barry K."/>
            <person name="Miller A.N."/>
            <person name="Grigoriev I.V."/>
            <person name="Debuchy R."/>
            <person name="Gladieux P."/>
            <person name="Hiltunen Thoren M."/>
            <person name="Johannesson H."/>
        </authorList>
    </citation>
    <scope>NUCLEOTIDE SEQUENCE</scope>
    <source>
        <strain evidence="3">CBS 333.67</strain>
    </source>
</reference>
<dbReference type="SUPFAM" id="SSF51735">
    <property type="entry name" value="NAD(P)-binding Rossmann-fold domains"/>
    <property type="match status" value="1"/>
</dbReference>
<gene>
    <name evidence="3" type="ORF">B0T15DRAFT_497739</name>
</gene>
<keyword evidence="2" id="KW-0560">Oxidoreductase</keyword>
<comment type="similarity">
    <text evidence="1">Belongs to the short-chain dehydrogenases/reductases (SDR) family.</text>
</comment>
<dbReference type="GeneID" id="87886114"/>